<dbReference type="NCBIfam" id="TIGR01563">
    <property type="entry name" value="gp16_SPP1"/>
    <property type="match status" value="1"/>
</dbReference>
<name>A0A8J7H3G8_9FIRM</name>
<dbReference type="EMBL" id="JAEAGR010000013">
    <property type="protein sequence ID" value="MBH1941638.1"/>
    <property type="molecule type" value="Genomic_DNA"/>
</dbReference>
<evidence type="ECO:0000313" key="1">
    <source>
        <dbReference type="EMBL" id="MBH1941638.1"/>
    </source>
</evidence>
<dbReference type="RefSeq" id="WP_197661886.1">
    <property type="nucleotide sequence ID" value="NZ_JAEAGR010000013.1"/>
</dbReference>
<proteinExistence type="predicted"/>
<sequence length="110" mass="12538">MQFILPIYLCSKQYGEETSEIGEAPETLIERKVYASEESAKRQEFYQANANGYKIEKVLTIRKFEYGNEEIVKIGPDGSRIEYTVLRTYDKQDGNIELTLTKGVSKDAGT</sequence>
<dbReference type="InterPro" id="IPR008767">
    <property type="entry name" value="Phage_SPP1_head-tail_adaptor"/>
</dbReference>
<comment type="caution">
    <text evidence="1">The sequence shown here is derived from an EMBL/GenBank/DDBJ whole genome shotgun (WGS) entry which is preliminary data.</text>
</comment>
<dbReference type="AlphaFoldDB" id="A0A8J7H3G8"/>
<accession>A0A8J7H3G8</accession>
<evidence type="ECO:0000313" key="2">
    <source>
        <dbReference type="Proteomes" id="UP000623269"/>
    </source>
</evidence>
<gene>
    <name evidence="1" type="ORF">I5677_12115</name>
</gene>
<keyword evidence="2" id="KW-1185">Reference proteome</keyword>
<organism evidence="1 2">
    <name type="scientific">Mobilitalea sibirica</name>
    <dbReference type="NCBI Taxonomy" id="1462919"/>
    <lineage>
        <taxon>Bacteria</taxon>
        <taxon>Bacillati</taxon>
        <taxon>Bacillota</taxon>
        <taxon>Clostridia</taxon>
        <taxon>Lachnospirales</taxon>
        <taxon>Lachnospiraceae</taxon>
        <taxon>Mobilitalea</taxon>
    </lineage>
</organism>
<reference evidence="1" key="1">
    <citation type="submission" date="2020-12" db="EMBL/GenBank/DDBJ databases">
        <title>M. sibirica DSM 26468T genome.</title>
        <authorList>
            <person name="Thieme N."/>
            <person name="Rettenmaier R."/>
            <person name="Zverlov V."/>
            <person name="Liebl W."/>
        </authorList>
    </citation>
    <scope>NUCLEOTIDE SEQUENCE</scope>
    <source>
        <strain evidence="1">DSM 26468</strain>
    </source>
</reference>
<dbReference type="Proteomes" id="UP000623269">
    <property type="component" value="Unassembled WGS sequence"/>
</dbReference>
<protein>
    <submittedName>
        <fullName evidence="1">Phage head closure protein</fullName>
    </submittedName>
</protein>